<keyword evidence="3" id="KW-1185">Reference proteome</keyword>
<protein>
    <submittedName>
        <fullName evidence="2">Uncharacterized protein</fullName>
    </submittedName>
</protein>
<proteinExistence type="predicted"/>
<name>A0A839HJ68_9BURK</name>
<dbReference type="EMBL" id="JACIVI010000004">
    <property type="protein sequence ID" value="MBB1162697.1"/>
    <property type="molecule type" value="Genomic_DNA"/>
</dbReference>
<organism evidence="2 3">
    <name type="scientific">Aquariibacter albus</name>
    <dbReference type="NCBI Taxonomy" id="2759899"/>
    <lineage>
        <taxon>Bacteria</taxon>
        <taxon>Pseudomonadati</taxon>
        <taxon>Pseudomonadota</taxon>
        <taxon>Betaproteobacteria</taxon>
        <taxon>Burkholderiales</taxon>
        <taxon>Sphaerotilaceae</taxon>
        <taxon>Aquariibacter</taxon>
    </lineage>
</organism>
<gene>
    <name evidence="2" type="ORF">H4F90_11975</name>
</gene>
<dbReference type="RefSeq" id="WP_182664879.1">
    <property type="nucleotide sequence ID" value="NZ_JACIVI010000004.1"/>
</dbReference>
<reference evidence="2 3" key="1">
    <citation type="submission" date="2020-08" db="EMBL/GenBank/DDBJ databases">
        <title>Aquariorum lacteus gen. nov., sp. nov., a new member of the family Comamonadaceae, isolated from freshwater aquarium.</title>
        <authorList>
            <person name="Chun S.-J."/>
        </authorList>
    </citation>
    <scope>NUCLEOTIDE SEQUENCE [LARGE SCALE GENOMIC DNA]</scope>
    <source>
        <strain evidence="2 3">SJAQ100</strain>
    </source>
</reference>
<dbReference type="AlphaFoldDB" id="A0A839HJ68"/>
<dbReference type="Proteomes" id="UP000586093">
    <property type="component" value="Unassembled WGS sequence"/>
</dbReference>
<feature type="region of interest" description="Disordered" evidence="1">
    <location>
        <begin position="1"/>
        <end position="22"/>
    </location>
</feature>
<evidence type="ECO:0000313" key="3">
    <source>
        <dbReference type="Proteomes" id="UP000586093"/>
    </source>
</evidence>
<sequence length="173" mass="19360">MPRSNRRPNPHQPCDTPPTPNAENFLALWTSWSPTEAMEAREQGDVGGGGTFETLQDYISNPSMVDVACRVLASCRKHLPGPDETVRVFQSVRVASGSPKVILPGAAVSNLPEHARWLDEDDGSSAYRLLWTEVYPDELVTFCTRHHFIYVPRSAAVAYDRYMRDSTRVRRAG</sequence>
<evidence type="ECO:0000256" key="1">
    <source>
        <dbReference type="SAM" id="MobiDB-lite"/>
    </source>
</evidence>
<comment type="caution">
    <text evidence="2">The sequence shown here is derived from an EMBL/GenBank/DDBJ whole genome shotgun (WGS) entry which is preliminary data.</text>
</comment>
<accession>A0A839HJ68</accession>
<evidence type="ECO:0000313" key="2">
    <source>
        <dbReference type="EMBL" id="MBB1162697.1"/>
    </source>
</evidence>